<keyword evidence="2" id="KW-0560">Oxidoreductase</keyword>
<dbReference type="STRING" id="1260918.AWC06_02860"/>
<dbReference type="OrthoDB" id="4690547at2"/>
<dbReference type="RefSeq" id="WP_085199936.1">
    <property type="nucleotide sequence ID" value="NZ_JACKVI010000012.1"/>
</dbReference>
<comment type="caution">
    <text evidence="4">The sequence shown here is derived from an EMBL/GenBank/DDBJ whole genome shotgun (WGS) entry which is preliminary data.</text>
</comment>
<protein>
    <recommendedName>
        <fullName evidence="6">Oxidoreductase</fullName>
    </recommendedName>
</protein>
<evidence type="ECO:0008006" key="6">
    <source>
        <dbReference type="Google" id="ProtNLM"/>
    </source>
</evidence>
<accession>A0A1X1UJV1</accession>
<dbReference type="GO" id="GO:0016020">
    <property type="term" value="C:membrane"/>
    <property type="evidence" value="ECO:0007669"/>
    <property type="project" value="TreeGrafter"/>
</dbReference>
<sequence length="272" mass="28366">MSADVLSKGNVAVVTGAGSGIGAAIARAVADRGMRTVLADVAADRIEALAAELRDDGATVTCVPTDVSDAAQVDRLAAVAAESFGPVNLLVNNAGIETTGRLWEIDKKRWDATIGINVTGVYHGVRSFVPAMIAAGAPAHIVNLASVGSLMVGPFQAPYIASKHAVLALTECLFHEFQAEDIRIGVSAVLPGPVATRIFADAVSADVNGVGAQQREQMQSLLDDAGISPRQAADLVLAGVEADRLWIHTHPDWSEGAIQQRWQALLDGLPHD</sequence>
<dbReference type="SUPFAM" id="SSF51735">
    <property type="entry name" value="NAD(P)-binding Rossmann-fold domains"/>
    <property type="match status" value="1"/>
</dbReference>
<dbReference type="AlphaFoldDB" id="A0A1X1UJV1"/>
<dbReference type="Gene3D" id="3.40.50.720">
    <property type="entry name" value="NAD(P)-binding Rossmann-like Domain"/>
    <property type="match status" value="1"/>
</dbReference>
<evidence type="ECO:0000256" key="1">
    <source>
        <dbReference type="ARBA" id="ARBA00006484"/>
    </source>
</evidence>
<proteinExistence type="inferred from homology"/>
<dbReference type="Proteomes" id="UP000194000">
    <property type="component" value="Unassembled WGS sequence"/>
</dbReference>
<dbReference type="Pfam" id="PF00106">
    <property type="entry name" value="adh_short"/>
    <property type="match status" value="1"/>
</dbReference>
<dbReference type="PANTHER" id="PTHR44196:SF1">
    <property type="entry name" value="DEHYDROGENASE_REDUCTASE SDR FAMILY MEMBER 7B"/>
    <property type="match status" value="1"/>
</dbReference>
<dbReference type="PRINTS" id="PR00081">
    <property type="entry name" value="GDHRDH"/>
</dbReference>
<evidence type="ECO:0000256" key="3">
    <source>
        <dbReference type="RuleBase" id="RU000363"/>
    </source>
</evidence>
<keyword evidence="5" id="KW-1185">Reference proteome</keyword>
<dbReference type="CDD" id="cd05233">
    <property type="entry name" value="SDR_c"/>
    <property type="match status" value="1"/>
</dbReference>
<dbReference type="FunFam" id="3.40.50.720:FF:000084">
    <property type="entry name" value="Short-chain dehydrogenase reductase"/>
    <property type="match status" value="1"/>
</dbReference>
<comment type="similarity">
    <text evidence="1 3">Belongs to the short-chain dehydrogenases/reductases (SDR) family.</text>
</comment>
<reference evidence="4 5" key="1">
    <citation type="submission" date="2016-01" db="EMBL/GenBank/DDBJ databases">
        <title>The new phylogeny of the genus Mycobacterium.</title>
        <authorList>
            <person name="Tarcisio F."/>
            <person name="Conor M."/>
            <person name="Antonella G."/>
            <person name="Elisabetta G."/>
            <person name="Giulia F.S."/>
            <person name="Sara T."/>
            <person name="Anna F."/>
            <person name="Clotilde B."/>
            <person name="Roberto B."/>
            <person name="Veronica D.S."/>
            <person name="Fabio R."/>
            <person name="Monica P."/>
            <person name="Olivier J."/>
            <person name="Enrico T."/>
            <person name="Nicola S."/>
        </authorList>
    </citation>
    <scope>NUCLEOTIDE SEQUENCE [LARGE SCALE GENOMIC DNA]</scope>
    <source>
        <strain evidence="4 5">DSM 45731</strain>
    </source>
</reference>
<dbReference type="InterPro" id="IPR002347">
    <property type="entry name" value="SDR_fam"/>
</dbReference>
<organism evidence="4 5">
    <name type="scientific">Mycobacterium fragae</name>
    <dbReference type="NCBI Taxonomy" id="1260918"/>
    <lineage>
        <taxon>Bacteria</taxon>
        <taxon>Bacillati</taxon>
        <taxon>Actinomycetota</taxon>
        <taxon>Actinomycetes</taxon>
        <taxon>Mycobacteriales</taxon>
        <taxon>Mycobacteriaceae</taxon>
        <taxon>Mycobacterium</taxon>
    </lineage>
</organism>
<dbReference type="PRINTS" id="PR00080">
    <property type="entry name" value="SDRFAMILY"/>
</dbReference>
<dbReference type="EMBL" id="LQOW01000031">
    <property type="protein sequence ID" value="ORV57125.1"/>
    <property type="molecule type" value="Genomic_DNA"/>
</dbReference>
<dbReference type="PANTHER" id="PTHR44196">
    <property type="entry name" value="DEHYDROGENASE/REDUCTASE SDR FAMILY MEMBER 7B"/>
    <property type="match status" value="1"/>
</dbReference>
<dbReference type="InterPro" id="IPR036291">
    <property type="entry name" value="NAD(P)-bd_dom_sf"/>
</dbReference>
<evidence type="ECO:0000313" key="5">
    <source>
        <dbReference type="Proteomes" id="UP000194000"/>
    </source>
</evidence>
<dbReference type="GO" id="GO:0016491">
    <property type="term" value="F:oxidoreductase activity"/>
    <property type="evidence" value="ECO:0007669"/>
    <property type="project" value="UniProtKB-KW"/>
</dbReference>
<gene>
    <name evidence="4" type="ORF">AWC06_02860</name>
</gene>
<evidence type="ECO:0000256" key="2">
    <source>
        <dbReference type="ARBA" id="ARBA00023002"/>
    </source>
</evidence>
<name>A0A1X1UJV1_9MYCO</name>
<evidence type="ECO:0000313" key="4">
    <source>
        <dbReference type="EMBL" id="ORV57125.1"/>
    </source>
</evidence>